<feature type="region of interest" description="Disordered" evidence="1">
    <location>
        <begin position="89"/>
        <end position="122"/>
    </location>
</feature>
<evidence type="ECO:0000256" key="1">
    <source>
        <dbReference type="SAM" id="MobiDB-lite"/>
    </source>
</evidence>
<comment type="caution">
    <text evidence="2">The sequence shown here is derived from an EMBL/GenBank/DDBJ whole genome shotgun (WGS) entry which is preliminary data.</text>
</comment>
<sequence>MFSSSLPLRFLQTTSQEVRLSPLDAAVVTRRDLALESRRAARLAGESLRRNRSEVAARGTGPDQDYVARRRQNPTSAMVSASATAFNDFPITPIRPRRPLNRGQRSAPPVANRGTERSRTRGTVVDLAGSIRDFTAREATKRAGNTSASKVDEEFADGSEDEEIIPELPQFMSPEPITPDLASVLGKVPNLAPSHPSPLPTTQKKQSPEWLKCTYGGDYSKYQRDTQDYLRGARGAGHVYARIVLEHNGTLSQNSRKKLHWFIQWASRKPKPVSKA</sequence>
<protein>
    <submittedName>
        <fullName evidence="2">Uncharacterized protein</fullName>
    </submittedName>
</protein>
<name>A0A8H7FAG5_AGABI</name>
<evidence type="ECO:0000313" key="3">
    <source>
        <dbReference type="Proteomes" id="UP000629468"/>
    </source>
</evidence>
<evidence type="ECO:0000313" key="2">
    <source>
        <dbReference type="EMBL" id="KAF7784157.1"/>
    </source>
</evidence>
<accession>A0A8H7FAG5</accession>
<feature type="region of interest" description="Disordered" evidence="1">
    <location>
        <begin position="48"/>
        <end position="67"/>
    </location>
</feature>
<organism evidence="2 3">
    <name type="scientific">Agaricus bisporus var. burnettii</name>
    <dbReference type="NCBI Taxonomy" id="192524"/>
    <lineage>
        <taxon>Eukaryota</taxon>
        <taxon>Fungi</taxon>
        <taxon>Dikarya</taxon>
        <taxon>Basidiomycota</taxon>
        <taxon>Agaricomycotina</taxon>
        <taxon>Agaricomycetes</taxon>
        <taxon>Agaricomycetidae</taxon>
        <taxon>Agaricales</taxon>
        <taxon>Agaricineae</taxon>
        <taxon>Agaricaceae</taxon>
        <taxon>Agaricus</taxon>
    </lineage>
</organism>
<dbReference type="EMBL" id="JABXXO010000001">
    <property type="protein sequence ID" value="KAF7784157.1"/>
    <property type="molecule type" value="Genomic_DNA"/>
</dbReference>
<dbReference type="AlphaFoldDB" id="A0A8H7FAG5"/>
<reference evidence="2 3" key="1">
    <citation type="journal article" name="Sci. Rep.">
        <title>Telomere-to-telomere assembled and centromere annotated genomes of the two main subspecies of the button mushroom Agaricus bisporus reveal especially polymorphic chromosome ends.</title>
        <authorList>
            <person name="Sonnenberg A.S.M."/>
            <person name="Sedaghat-Telgerd N."/>
            <person name="Lavrijssen B."/>
            <person name="Ohm R.A."/>
            <person name="Hendrickx P.M."/>
            <person name="Scholtmeijer K."/>
            <person name="Baars J.J.P."/>
            <person name="van Peer A."/>
        </authorList>
    </citation>
    <scope>NUCLEOTIDE SEQUENCE [LARGE SCALE GENOMIC DNA]</scope>
    <source>
        <strain evidence="2 3">H119_p4</strain>
    </source>
</reference>
<gene>
    <name evidence="2" type="ORF">Agabi119p4_322</name>
</gene>
<proteinExistence type="predicted"/>
<dbReference type="Proteomes" id="UP000629468">
    <property type="component" value="Unassembled WGS sequence"/>
</dbReference>